<name>A0AAN5CVC6_9BILA</name>
<reference evidence="3" key="1">
    <citation type="submission" date="2022-10" db="EMBL/GenBank/DDBJ databases">
        <title>Genome assembly of Pristionchus species.</title>
        <authorList>
            <person name="Yoshida K."/>
            <person name="Sommer R.J."/>
        </authorList>
    </citation>
    <scope>NUCLEOTIDE SEQUENCE [LARGE SCALE GENOMIC DNA]</scope>
    <source>
        <strain evidence="3">RS5460</strain>
    </source>
</reference>
<organism evidence="2 3">
    <name type="scientific">Pristionchus mayeri</name>
    <dbReference type="NCBI Taxonomy" id="1317129"/>
    <lineage>
        <taxon>Eukaryota</taxon>
        <taxon>Metazoa</taxon>
        <taxon>Ecdysozoa</taxon>
        <taxon>Nematoda</taxon>
        <taxon>Chromadorea</taxon>
        <taxon>Rhabditida</taxon>
        <taxon>Rhabditina</taxon>
        <taxon>Diplogasteromorpha</taxon>
        <taxon>Diplogasteroidea</taxon>
        <taxon>Neodiplogasteridae</taxon>
        <taxon>Pristionchus</taxon>
    </lineage>
</organism>
<accession>A0AAN5CVC6</accession>
<evidence type="ECO:0000256" key="1">
    <source>
        <dbReference type="SAM" id="MobiDB-lite"/>
    </source>
</evidence>
<dbReference type="EMBL" id="BTRK01000005">
    <property type="protein sequence ID" value="GMR51341.1"/>
    <property type="molecule type" value="Genomic_DNA"/>
</dbReference>
<dbReference type="AlphaFoldDB" id="A0AAN5CVC6"/>
<sequence>MIDGSLFSLLVDEIPGSVHVALRVAVRLSVVDELVHVGVVQEGDEGHEEDHLPDAVSALLVPSGELSAGESVLESAPGVLGVRADRVAVLAADALFSVAATARRRGARRRREGGRADAERA</sequence>
<comment type="caution">
    <text evidence="2">The sequence shown here is derived from an EMBL/GenBank/DDBJ whole genome shotgun (WGS) entry which is preliminary data.</text>
</comment>
<feature type="non-terminal residue" evidence="2">
    <location>
        <position position="121"/>
    </location>
</feature>
<feature type="region of interest" description="Disordered" evidence="1">
    <location>
        <begin position="102"/>
        <end position="121"/>
    </location>
</feature>
<dbReference type="Proteomes" id="UP001328107">
    <property type="component" value="Unassembled WGS sequence"/>
</dbReference>
<proteinExistence type="predicted"/>
<feature type="compositionally biased region" description="Basic residues" evidence="1">
    <location>
        <begin position="102"/>
        <end position="112"/>
    </location>
</feature>
<gene>
    <name evidence="2" type="ORF">PMAYCL1PPCAC_21536</name>
</gene>
<evidence type="ECO:0000313" key="2">
    <source>
        <dbReference type="EMBL" id="GMR51341.1"/>
    </source>
</evidence>
<evidence type="ECO:0000313" key="3">
    <source>
        <dbReference type="Proteomes" id="UP001328107"/>
    </source>
</evidence>
<protein>
    <submittedName>
        <fullName evidence="2">Uncharacterized protein</fullName>
    </submittedName>
</protein>
<keyword evidence="3" id="KW-1185">Reference proteome</keyword>